<keyword evidence="4" id="KW-1185">Reference proteome</keyword>
<dbReference type="RefSeq" id="WP_109306848.1">
    <property type="nucleotide sequence ID" value="NZ_BJUF01000011.1"/>
</dbReference>
<dbReference type="PANTHER" id="PTHR48081:SF8">
    <property type="entry name" value="ALPHA_BETA HYDROLASE FOLD-3 DOMAIN-CONTAINING PROTEIN-RELATED"/>
    <property type="match status" value="1"/>
</dbReference>
<dbReference type="Pfam" id="PF07859">
    <property type="entry name" value="Abhydrolase_3"/>
    <property type="match status" value="1"/>
</dbReference>
<comment type="caution">
    <text evidence="3">The sequence shown here is derived from an EMBL/GenBank/DDBJ whole genome shotgun (WGS) entry which is preliminary data.</text>
</comment>
<dbReference type="Proteomes" id="UP000245938">
    <property type="component" value="Unassembled WGS sequence"/>
</dbReference>
<feature type="domain" description="Alpha/beta hydrolase fold-3" evidence="2">
    <location>
        <begin position="78"/>
        <end position="279"/>
    </location>
</feature>
<name>A0A2U3AJ21_9BACL</name>
<organism evidence="3 4">
    <name type="scientific">Kurthia sibirica</name>
    <dbReference type="NCBI Taxonomy" id="202750"/>
    <lineage>
        <taxon>Bacteria</taxon>
        <taxon>Bacillati</taxon>
        <taxon>Bacillota</taxon>
        <taxon>Bacilli</taxon>
        <taxon>Bacillales</taxon>
        <taxon>Caryophanaceae</taxon>
        <taxon>Kurthia</taxon>
    </lineage>
</organism>
<sequence>MGKLSKKTLSFIERASDHGKLQALTEQQRQDWFHLRHEEPHTSVHIDHAEQFSIPTRDGHELEARVIYPNEESMRPVLLFFHGSFLVNSNFYHLENQLREFAVICNMTVVAVNYRMTQMPTPVNDCIDAIEWVEKNARLLNATPQHIVLCGDGFGASVIAAAEQVIQHDKPNVKAICLFYPSVAPNLTTPSKEINGSAYILETDWIEHFYSQISAELLLDNLLLSPLNGNDFSNHCPVYILCAEYDPLVDEGMLYAKKLSDHGVVVFSRVAENTIHGFFSIPGLYDKKTKQIINEVDVFLKSV</sequence>
<evidence type="ECO:0000256" key="1">
    <source>
        <dbReference type="ARBA" id="ARBA00022801"/>
    </source>
</evidence>
<dbReference type="InterPro" id="IPR013094">
    <property type="entry name" value="AB_hydrolase_3"/>
</dbReference>
<protein>
    <recommendedName>
        <fullName evidence="2">Alpha/beta hydrolase fold-3 domain-containing protein</fullName>
    </recommendedName>
</protein>
<dbReference type="OrthoDB" id="9815425at2"/>
<dbReference type="InterPro" id="IPR029058">
    <property type="entry name" value="AB_hydrolase_fold"/>
</dbReference>
<evidence type="ECO:0000313" key="4">
    <source>
        <dbReference type="Proteomes" id="UP000245938"/>
    </source>
</evidence>
<dbReference type="PANTHER" id="PTHR48081">
    <property type="entry name" value="AB HYDROLASE SUPERFAMILY PROTEIN C4A8.06C"/>
    <property type="match status" value="1"/>
</dbReference>
<dbReference type="Gene3D" id="3.40.50.1820">
    <property type="entry name" value="alpha/beta hydrolase"/>
    <property type="match status" value="1"/>
</dbReference>
<dbReference type="InterPro" id="IPR050300">
    <property type="entry name" value="GDXG_lipolytic_enzyme"/>
</dbReference>
<accession>A0A2U3AJ21</accession>
<dbReference type="AlphaFoldDB" id="A0A2U3AJ21"/>
<evidence type="ECO:0000259" key="2">
    <source>
        <dbReference type="Pfam" id="PF07859"/>
    </source>
</evidence>
<dbReference type="SUPFAM" id="SSF53474">
    <property type="entry name" value="alpha/beta-Hydrolases"/>
    <property type="match status" value="1"/>
</dbReference>
<proteinExistence type="predicted"/>
<gene>
    <name evidence="3" type="ORF">DEX24_13015</name>
</gene>
<reference evidence="3 4" key="1">
    <citation type="submission" date="2018-05" db="EMBL/GenBank/DDBJ databases">
        <title>Kurthia sibirica genome sequence.</title>
        <authorList>
            <person name="Maclea K.S."/>
            <person name="Goen A.E."/>
        </authorList>
    </citation>
    <scope>NUCLEOTIDE SEQUENCE [LARGE SCALE GENOMIC DNA]</scope>
    <source>
        <strain evidence="3 4">ATCC 49154</strain>
    </source>
</reference>
<keyword evidence="1" id="KW-0378">Hydrolase</keyword>
<dbReference type="EMBL" id="QFVR01000020">
    <property type="protein sequence ID" value="PWI24507.1"/>
    <property type="molecule type" value="Genomic_DNA"/>
</dbReference>
<dbReference type="GO" id="GO:0016787">
    <property type="term" value="F:hydrolase activity"/>
    <property type="evidence" value="ECO:0007669"/>
    <property type="project" value="UniProtKB-KW"/>
</dbReference>
<evidence type="ECO:0000313" key="3">
    <source>
        <dbReference type="EMBL" id="PWI24507.1"/>
    </source>
</evidence>